<dbReference type="EMBL" id="HBHX01024548">
    <property type="protein sequence ID" value="CAE0112997.1"/>
    <property type="molecule type" value="Transcribed_RNA"/>
</dbReference>
<reference evidence="1" key="1">
    <citation type="submission" date="2021-01" db="EMBL/GenBank/DDBJ databases">
        <authorList>
            <person name="Corre E."/>
            <person name="Pelletier E."/>
            <person name="Niang G."/>
            <person name="Scheremetjew M."/>
            <person name="Finn R."/>
            <person name="Kale V."/>
            <person name="Holt S."/>
            <person name="Cochrane G."/>
            <person name="Meng A."/>
            <person name="Brown T."/>
            <person name="Cohen L."/>
        </authorList>
    </citation>
    <scope>NUCLEOTIDE SEQUENCE</scope>
    <source>
        <strain evidence="1">CCMP281</strain>
    </source>
</reference>
<dbReference type="AlphaFoldDB" id="A0A7S3ARG1"/>
<evidence type="ECO:0000313" key="1">
    <source>
        <dbReference type="EMBL" id="CAE0112997.1"/>
    </source>
</evidence>
<proteinExistence type="predicted"/>
<name>A0A7S3ARG1_9EUKA</name>
<gene>
    <name evidence="1" type="ORF">HERI1096_LOCUS13657</name>
</gene>
<accession>A0A7S3ARG1</accession>
<protein>
    <recommendedName>
        <fullName evidence="2">Sulfotransferase domain-containing protein</fullName>
    </recommendedName>
</protein>
<evidence type="ECO:0008006" key="2">
    <source>
        <dbReference type="Google" id="ProtNLM"/>
    </source>
</evidence>
<organism evidence="1">
    <name type="scientific">Haptolina ericina</name>
    <dbReference type="NCBI Taxonomy" id="156174"/>
    <lineage>
        <taxon>Eukaryota</taxon>
        <taxon>Haptista</taxon>
        <taxon>Haptophyta</taxon>
        <taxon>Prymnesiophyceae</taxon>
        <taxon>Prymnesiales</taxon>
        <taxon>Prymnesiaceae</taxon>
        <taxon>Haptolina</taxon>
    </lineage>
</organism>
<sequence length="479" mass="54139">MIGNSSDWSYAALLWLCIWSKNYTFLHIPKTGGTSIEGDDLTSPRKQFNLLIEASGTRNSFAKPSRVPISLSTGRHELITHNLSWCRNERRWCSVTDPLVSKGPKRVSVQRCATSSRDKWFWHYTPEQLELCGVPWSFYRSGLTYCVVRDPLDRFLSALAFIQSPNNAMWPASQCGSLRQVPLNASDATRLQQLRCLARIFREELLAYEPQQRAMQQFLTVEHQPRRDRMSRVASGPLGGKGGYYGDSASSGHVEGRPPRSLHVDAMPPTIQLNQLLHMALPQSAFVSNRHGQPTCQLVFSIEDVKEAGIGHDFARNWFQPYPVRTAFKRVLHTDEGLLSELRELYTDDFALWERVRMHEAATPAHRPLSDYLKEIQRQLRPEATWLQATRQPPSCGVPATGRRRCTHARCCGTVTMAALSAQRPRLMTAFGWAVGRVEIEQRRCTACTLDALIGLRARFTVVQDDGSVKSTAPDKRSS</sequence>